<dbReference type="GO" id="GO:0009279">
    <property type="term" value="C:cell outer membrane"/>
    <property type="evidence" value="ECO:0007669"/>
    <property type="project" value="UniProtKB-SubCell"/>
</dbReference>
<dbReference type="EMBL" id="RQYN01000002">
    <property type="protein sequence ID" value="RRD79368.1"/>
    <property type="molecule type" value="Genomic_DNA"/>
</dbReference>
<dbReference type="NCBIfam" id="TIGR04056">
    <property type="entry name" value="OMP_RagA_SusC"/>
    <property type="match status" value="1"/>
</dbReference>
<name>A0A3P1Z955_TANFO</name>
<evidence type="ECO:0000313" key="10">
    <source>
        <dbReference type="EMBL" id="RRD79368.1"/>
    </source>
</evidence>
<dbReference type="Gene3D" id="2.170.130.10">
    <property type="entry name" value="TonB-dependent receptor, plug domain"/>
    <property type="match status" value="1"/>
</dbReference>
<dbReference type="Gene3D" id="2.60.40.1120">
    <property type="entry name" value="Carboxypeptidase-like, regulatory domain"/>
    <property type="match status" value="1"/>
</dbReference>
<evidence type="ECO:0000256" key="2">
    <source>
        <dbReference type="ARBA" id="ARBA00022448"/>
    </source>
</evidence>
<dbReference type="Pfam" id="PF13715">
    <property type="entry name" value="CarbopepD_reg_2"/>
    <property type="match status" value="1"/>
</dbReference>
<dbReference type="RefSeq" id="WP_124789041.1">
    <property type="nucleotide sequence ID" value="NZ_RQYN01000002.1"/>
</dbReference>
<sequence length="1112" mass="124236">MKRKLILFLSSFLLGIGMMTAQVSVKGIVVDENGEPVPGASIQLKSNKGYGTATDMDGRFTLSVPEGATLIISYIGTVTQEVSATPDMRIVLKSESQQLQEVVVTGMVATDKRLFTGATDKLSADKVKLDGMADISRGLEGRSAGVSVQNVSGTFGTAPKIRVRGATSIYGSSKPLWVVDGVIQDNIVDLGADDLSSGNAITLISSAIAGLNSDDIESFQILKDGSATSIYGAKAMAGVIVITTKKGRAGSSSFAYTGEFTTRLKPMYNTFNIMNSQDQMGIYQELQQKGWLNYATIYRAANSGVYGKMYELTHHYNPLTQQFGLANTPEARAAYLRAAEFRNTDWFDELFSHSIMMNHSVSMSTGTEKSQSYISLSLMNDPGWMKANEVQRYTANLNNTYNLSRQFAFTSIANASYRKQEAPGTLGQSNDAVTGQVSRSFDINPYSYSLNTSRTLDSKTYYKRNYAPFNIFNELDNNTLSLDIVDLKFQGELKWKHQSGLQLSMLGALKYSSVSQAHKIRDLSNQALAYRAMDDATIIQSNDWLYKDPDQPNTLPNTILPVGGFYSKTEYKMLSYDFRLAATYNHVFRDIHILNTYAGMEINSQSRTSDWFDGWGMQYENGELPFFDYLAFKSMRERNTNYYGLDNRINRQAAFFTTATYSYMGKYTLTGTLRYEGSNRLGKARSARWLPTWNVAAAWNAHDEVFFRSLQPALSHLTMKASYSLTADAGPSWVTNSRVVISSYNPWRPSAGVTESGLRINSLENSALTYEKKHELNIGVDMGFLKNRINVSADWYRRNNFDLIGYITTQGAGGQVTRMGNVASMKSHGFEFTVSTRNIQRPDFQWTTDFIFGMNKTEVTDLKTRSFLFSLISGNGFTQPGYPHRGLFSIPFTGLDEHGFPTFEITDEEGKKMKIDKSNYGSIDFQEREHLKFLKYEGPTDPTVTGSLRNAFTYKNWTLNVFVTYSAGNVVRLDPIFSSRYNDLDATPKDFKNRWVVPGDEKHTDVPVISSRREHQLYSNLNKGYNAYNYSSARIADGGFVRMKEISLMYALPGKLLAGRLLKSASVKVQGTNLFLIYADKKLNGQDPEFFRSGGVSAPVPKQFTCTLRLGF</sequence>
<gene>
    <name evidence="10" type="ORF">EII41_00830</name>
</gene>
<comment type="similarity">
    <text evidence="7">Belongs to the TonB-dependent receptor family.</text>
</comment>
<dbReference type="InterPro" id="IPR039426">
    <property type="entry name" value="TonB-dep_rcpt-like"/>
</dbReference>
<dbReference type="SUPFAM" id="SSF49464">
    <property type="entry name" value="Carboxypeptidase regulatory domain-like"/>
    <property type="match status" value="1"/>
</dbReference>
<dbReference type="NCBIfam" id="TIGR04057">
    <property type="entry name" value="SusC_RagA_signa"/>
    <property type="match status" value="1"/>
</dbReference>
<dbReference type="InterPro" id="IPR036942">
    <property type="entry name" value="Beta-barrel_TonB_sf"/>
</dbReference>
<keyword evidence="8" id="KW-0732">Signal</keyword>
<dbReference type="Gene3D" id="2.40.170.20">
    <property type="entry name" value="TonB-dependent receptor, beta-barrel domain"/>
    <property type="match status" value="1"/>
</dbReference>
<dbReference type="Pfam" id="PF07715">
    <property type="entry name" value="Plug"/>
    <property type="match status" value="1"/>
</dbReference>
<keyword evidence="5 7" id="KW-0472">Membrane</keyword>
<dbReference type="Proteomes" id="UP000279860">
    <property type="component" value="Unassembled WGS sequence"/>
</dbReference>
<dbReference type="AlphaFoldDB" id="A0A3P1Z955"/>
<keyword evidence="4 7" id="KW-0812">Transmembrane</keyword>
<comment type="caution">
    <text evidence="10">The sequence shown here is derived from an EMBL/GenBank/DDBJ whole genome shotgun (WGS) entry which is preliminary data.</text>
</comment>
<evidence type="ECO:0000256" key="5">
    <source>
        <dbReference type="ARBA" id="ARBA00023136"/>
    </source>
</evidence>
<evidence type="ECO:0000256" key="4">
    <source>
        <dbReference type="ARBA" id="ARBA00022692"/>
    </source>
</evidence>
<dbReference type="InterPro" id="IPR008969">
    <property type="entry name" value="CarboxyPept-like_regulatory"/>
</dbReference>
<keyword evidence="2 7" id="KW-0813">Transport</keyword>
<comment type="subcellular location">
    <subcellularLocation>
        <location evidence="1 7">Cell outer membrane</location>
        <topology evidence="1 7">Multi-pass membrane protein</topology>
    </subcellularLocation>
</comment>
<proteinExistence type="inferred from homology"/>
<dbReference type="PROSITE" id="PS52016">
    <property type="entry name" value="TONB_DEPENDENT_REC_3"/>
    <property type="match status" value="1"/>
</dbReference>
<dbReference type="SUPFAM" id="SSF56935">
    <property type="entry name" value="Porins"/>
    <property type="match status" value="1"/>
</dbReference>
<keyword evidence="6 7" id="KW-0998">Cell outer membrane</keyword>
<evidence type="ECO:0000259" key="9">
    <source>
        <dbReference type="Pfam" id="PF07715"/>
    </source>
</evidence>
<evidence type="ECO:0000256" key="8">
    <source>
        <dbReference type="SAM" id="SignalP"/>
    </source>
</evidence>
<keyword evidence="3 7" id="KW-1134">Transmembrane beta strand</keyword>
<dbReference type="InterPro" id="IPR037066">
    <property type="entry name" value="Plug_dom_sf"/>
</dbReference>
<organism evidence="10 11">
    <name type="scientific">Tannerella forsythia</name>
    <name type="common">Bacteroides forsythus</name>
    <dbReference type="NCBI Taxonomy" id="28112"/>
    <lineage>
        <taxon>Bacteria</taxon>
        <taxon>Pseudomonadati</taxon>
        <taxon>Bacteroidota</taxon>
        <taxon>Bacteroidia</taxon>
        <taxon>Bacteroidales</taxon>
        <taxon>Tannerellaceae</taxon>
        <taxon>Tannerella</taxon>
    </lineage>
</organism>
<dbReference type="InterPro" id="IPR012910">
    <property type="entry name" value="Plug_dom"/>
</dbReference>
<dbReference type="InterPro" id="IPR023996">
    <property type="entry name" value="TonB-dep_OMP_SusC/RagA"/>
</dbReference>
<evidence type="ECO:0000256" key="7">
    <source>
        <dbReference type="PROSITE-ProRule" id="PRU01360"/>
    </source>
</evidence>
<feature type="chain" id="PRO_5017979351" evidence="8">
    <location>
        <begin position="22"/>
        <end position="1112"/>
    </location>
</feature>
<evidence type="ECO:0000256" key="6">
    <source>
        <dbReference type="ARBA" id="ARBA00023237"/>
    </source>
</evidence>
<evidence type="ECO:0000256" key="1">
    <source>
        <dbReference type="ARBA" id="ARBA00004571"/>
    </source>
</evidence>
<dbReference type="InterPro" id="IPR023997">
    <property type="entry name" value="TonB-dep_OMP_SusC/RagA_CS"/>
</dbReference>
<evidence type="ECO:0000256" key="3">
    <source>
        <dbReference type="ARBA" id="ARBA00022452"/>
    </source>
</evidence>
<feature type="signal peptide" evidence="8">
    <location>
        <begin position="1"/>
        <end position="21"/>
    </location>
</feature>
<reference evidence="10 11" key="1">
    <citation type="submission" date="2018-11" db="EMBL/GenBank/DDBJ databases">
        <title>Genomes From Bacteria Associated with the Canine Oral Cavity: a Test Case for Automated Genome-Based Taxonomic Assignment.</title>
        <authorList>
            <person name="Coil D.A."/>
            <person name="Jospin G."/>
            <person name="Darling A.E."/>
            <person name="Wallis C."/>
            <person name="Davis I.J."/>
            <person name="Harris S."/>
            <person name="Eisen J.A."/>
            <person name="Holcombe L.J."/>
            <person name="O'Flynn C."/>
        </authorList>
    </citation>
    <scope>NUCLEOTIDE SEQUENCE [LARGE SCALE GENOMIC DNA]</scope>
    <source>
        <strain evidence="10 11">OH1426_COT-023</strain>
    </source>
</reference>
<protein>
    <submittedName>
        <fullName evidence="10">SusC/RagA family TonB-linked outer membrane protein</fullName>
    </submittedName>
</protein>
<feature type="domain" description="TonB-dependent receptor plug" evidence="9">
    <location>
        <begin position="115"/>
        <end position="239"/>
    </location>
</feature>
<evidence type="ECO:0000313" key="11">
    <source>
        <dbReference type="Proteomes" id="UP000279860"/>
    </source>
</evidence>
<accession>A0A3P1Z955</accession>